<reference evidence="1" key="1">
    <citation type="submission" date="2021-03" db="EMBL/GenBank/DDBJ databases">
        <authorList>
            <person name="Wang G."/>
        </authorList>
    </citation>
    <scope>NUCLEOTIDE SEQUENCE</scope>
    <source>
        <strain evidence="1">KCTC 12899</strain>
    </source>
</reference>
<evidence type="ECO:0000313" key="2">
    <source>
        <dbReference type="Proteomes" id="UP000664417"/>
    </source>
</evidence>
<name>A0A8J7U0T5_9BACT</name>
<organism evidence="1 2">
    <name type="scientific">Acanthopleuribacter pedis</name>
    <dbReference type="NCBI Taxonomy" id="442870"/>
    <lineage>
        <taxon>Bacteria</taxon>
        <taxon>Pseudomonadati</taxon>
        <taxon>Acidobacteriota</taxon>
        <taxon>Holophagae</taxon>
        <taxon>Acanthopleuribacterales</taxon>
        <taxon>Acanthopleuribacteraceae</taxon>
        <taxon>Acanthopleuribacter</taxon>
    </lineage>
</organism>
<dbReference type="AlphaFoldDB" id="A0A8J7U0T5"/>
<protein>
    <submittedName>
        <fullName evidence="1">Uncharacterized protein</fullName>
    </submittedName>
</protein>
<sequence>MNPKGFPADRLAAALLAEKPVLRDKIQAGVPCSPEQVPAYLTEVLRFMALIAWSKQRLTPPRKLDLVWHEFILCTRLYHGFCHQHFGRFIHHDPGGTDAENARQYRKTLQLFSMFFGAADPELWGCGALHAQVACGACEGDAVVPESSAADPNDL</sequence>
<dbReference type="Proteomes" id="UP000664417">
    <property type="component" value="Unassembled WGS sequence"/>
</dbReference>
<gene>
    <name evidence="1" type="ORF">J3U88_03030</name>
</gene>
<proteinExistence type="predicted"/>
<keyword evidence="2" id="KW-1185">Reference proteome</keyword>
<comment type="caution">
    <text evidence="1">The sequence shown here is derived from an EMBL/GenBank/DDBJ whole genome shotgun (WGS) entry which is preliminary data.</text>
</comment>
<dbReference type="EMBL" id="JAFREP010000002">
    <property type="protein sequence ID" value="MBO1317418.1"/>
    <property type="molecule type" value="Genomic_DNA"/>
</dbReference>
<accession>A0A8J7U0T5</accession>
<evidence type="ECO:0000313" key="1">
    <source>
        <dbReference type="EMBL" id="MBO1317418.1"/>
    </source>
</evidence>
<dbReference type="RefSeq" id="WP_207856654.1">
    <property type="nucleotide sequence ID" value="NZ_JAFREP010000002.1"/>
</dbReference>